<accession>F3PSN4</accession>
<comment type="caution">
    <text evidence="1">The sequence shown here is derived from an EMBL/GenBank/DDBJ whole genome shotgun (WGS) entry which is preliminary data.</text>
</comment>
<protein>
    <submittedName>
        <fullName evidence="1">Uncharacterized protein</fullName>
    </submittedName>
</protein>
<keyword evidence="2" id="KW-1185">Reference proteome</keyword>
<dbReference type="EMBL" id="AFBN01000030">
    <property type="protein sequence ID" value="EGF57424.1"/>
    <property type="molecule type" value="Genomic_DNA"/>
</dbReference>
<evidence type="ECO:0000313" key="1">
    <source>
        <dbReference type="EMBL" id="EGF57424.1"/>
    </source>
</evidence>
<name>F3PSN4_9BACE</name>
<dbReference type="HOGENOM" id="CLU_217110_0_0_10"/>
<dbReference type="AlphaFoldDB" id="F3PSN4"/>
<proteinExistence type="predicted"/>
<dbReference type="STRING" id="763034.HMPREF9446_01742"/>
<evidence type="ECO:0000313" key="2">
    <source>
        <dbReference type="Proteomes" id="UP000003416"/>
    </source>
</evidence>
<dbReference type="Proteomes" id="UP000003416">
    <property type="component" value="Unassembled WGS sequence"/>
</dbReference>
<gene>
    <name evidence="1" type="ORF">HMPREF9446_01742</name>
</gene>
<reference evidence="1 2" key="1">
    <citation type="submission" date="2011-02" db="EMBL/GenBank/DDBJ databases">
        <authorList>
            <person name="Weinstock G."/>
            <person name="Sodergren E."/>
            <person name="Clifton S."/>
            <person name="Fulton L."/>
            <person name="Fulton B."/>
            <person name="Courtney L."/>
            <person name="Fronick C."/>
            <person name="Harrison M."/>
            <person name="Strong C."/>
            <person name="Farmer C."/>
            <person name="Delahaunty K."/>
            <person name="Markovic C."/>
            <person name="Hall O."/>
            <person name="Minx P."/>
            <person name="Tomlinson C."/>
            <person name="Mitreva M."/>
            <person name="Hou S."/>
            <person name="Chen J."/>
            <person name="Wollam A."/>
            <person name="Pepin K.H."/>
            <person name="Johnson M."/>
            <person name="Bhonagiri V."/>
            <person name="Zhang X."/>
            <person name="Suruliraj S."/>
            <person name="Warren W."/>
            <person name="Chinwalla A."/>
            <person name="Mardis E.R."/>
            <person name="Wilson R.K."/>
        </authorList>
    </citation>
    <scope>NUCLEOTIDE SEQUENCE [LARGE SCALE GENOMIC DNA]</scope>
    <source>
        <strain evidence="1 2">YIT 12057</strain>
    </source>
</reference>
<organism evidence="1 2">
    <name type="scientific">Bacteroides fluxus YIT 12057</name>
    <dbReference type="NCBI Taxonomy" id="763034"/>
    <lineage>
        <taxon>Bacteria</taxon>
        <taxon>Pseudomonadati</taxon>
        <taxon>Bacteroidota</taxon>
        <taxon>Bacteroidia</taxon>
        <taxon>Bacteroidales</taxon>
        <taxon>Bacteroidaceae</taxon>
        <taxon>Bacteroides</taxon>
    </lineage>
</organism>
<sequence>MSALLEHVFRQCGYMFKQCEYVFASCEQSLVAERKTFALG</sequence>